<protein>
    <submittedName>
        <fullName evidence="1">Uncharacterized protein</fullName>
    </submittedName>
</protein>
<proteinExistence type="predicted"/>
<keyword evidence="2" id="KW-1185">Reference proteome</keyword>
<dbReference type="Proteomes" id="UP001325719">
    <property type="component" value="Segment"/>
</dbReference>
<accession>A0ABZ0ZXK3</accession>
<evidence type="ECO:0000313" key="2">
    <source>
        <dbReference type="Proteomes" id="UP001325719"/>
    </source>
</evidence>
<organism evidence="1 2">
    <name type="scientific">Microbacterium phage MO526</name>
    <dbReference type="NCBI Taxonomy" id="3108092"/>
    <lineage>
        <taxon>Viruses</taxon>
        <taxon>Duplodnaviria</taxon>
        <taxon>Heunggongvirae</taxon>
        <taxon>Uroviricota</taxon>
        <taxon>Caudoviricetes</taxon>
        <taxon>Kutznervirinae</taxon>
        <taxon>Kozievirus</taxon>
        <taxon>Kozievirus MO526</taxon>
    </lineage>
</organism>
<reference evidence="1 2" key="1">
    <citation type="submission" date="2023-12" db="EMBL/GenBank/DDBJ databases">
        <authorList>
            <person name="Wang F."/>
            <person name="Yu X."/>
            <person name="Gao C."/>
        </authorList>
    </citation>
    <scope>NUCLEOTIDE SEQUENCE [LARGE SCALE GENOMIC DNA]</scope>
</reference>
<sequence>MGALSLRGTLTLEDGTEVELLVDTEDASVAWGADPEHVARTVDIREAIADALREEERR</sequence>
<name>A0ABZ0ZXK3_9CAUD</name>
<dbReference type="EMBL" id="OR941552">
    <property type="protein sequence ID" value="WQY99843.1"/>
    <property type="molecule type" value="Genomic_DNA"/>
</dbReference>
<evidence type="ECO:0000313" key="1">
    <source>
        <dbReference type="EMBL" id="WQY99843.1"/>
    </source>
</evidence>